<dbReference type="Proteomes" id="UP000824366">
    <property type="component" value="Chromosome"/>
</dbReference>
<dbReference type="EMBL" id="AP024238">
    <property type="protein sequence ID" value="BCO25267.1"/>
    <property type="molecule type" value="Genomic_DNA"/>
</dbReference>
<keyword evidence="10" id="KW-0408">Iron</keyword>
<evidence type="ECO:0000256" key="13">
    <source>
        <dbReference type="SAM" id="Phobius"/>
    </source>
</evidence>
<keyword evidence="4 13" id="KW-0812">Transmembrane</keyword>
<feature type="transmembrane region" description="Helical" evidence="13">
    <location>
        <begin position="120"/>
        <end position="138"/>
    </location>
</feature>
<keyword evidence="7" id="KW-0274">FAD</keyword>
<dbReference type="PANTHER" id="PTHR47354">
    <property type="entry name" value="NADH OXIDOREDUCTASE HCR"/>
    <property type="match status" value="1"/>
</dbReference>
<dbReference type="InterPro" id="IPR013112">
    <property type="entry name" value="FAD-bd_8"/>
</dbReference>
<evidence type="ECO:0000256" key="5">
    <source>
        <dbReference type="ARBA" id="ARBA00022714"/>
    </source>
</evidence>
<accession>A0ABM7MGC9</accession>
<dbReference type="PRINTS" id="PR00409">
    <property type="entry name" value="PHDIOXRDTASE"/>
</dbReference>
<evidence type="ECO:0000259" key="14">
    <source>
        <dbReference type="PROSITE" id="PS51384"/>
    </source>
</evidence>
<evidence type="ECO:0000256" key="10">
    <source>
        <dbReference type="ARBA" id="ARBA00023004"/>
    </source>
</evidence>
<feature type="domain" description="FAD-binding FR-type" evidence="14">
    <location>
        <begin position="196"/>
        <end position="298"/>
    </location>
</feature>
<proteinExistence type="predicted"/>
<evidence type="ECO:0000256" key="3">
    <source>
        <dbReference type="ARBA" id="ARBA00022630"/>
    </source>
</evidence>
<keyword evidence="11" id="KW-0411">Iron-sulfur</keyword>
<evidence type="ECO:0000256" key="7">
    <source>
        <dbReference type="ARBA" id="ARBA00022827"/>
    </source>
</evidence>
<evidence type="ECO:0000256" key="8">
    <source>
        <dbReference type="ARBA" id="ARBA00022989"/>
    </source>
</evidence>
<organism evidence="15 16">
    <name type="scientific">Rhodoferax lithotrophicus</name>
    <dbReference type="NCBI Taxonomy" id="2798804"/>
    <lineage>
        <taxon>Bacteria</taxon>
        <taxon>Pseudomonadati</taxon>
        <taxon>Pseudomonadota</taxon>
        <taxon>Betaproteobacteria</taxon>
        <taxon>Burkholderiales</taxon>
        <taxon>Comamonadaceae</taxon>
        <taxon>Rhodoferax</taxon>
    </lineage>
</organism>
<keyword evidence="5" id="KW-0001">2Fe-2S</keyword>
<dbReference type="PANTHER" id="PTHR47354:SF8">
    <property type="entry name" value="1,2-PHENYLACETYL-COA EPOXIDASE, SUBUNIT E"/>
    <property type="match status" value="1"/>
</dbReference>
<dbReference type="Gene3D" id="3.40.50.80">
    <property type="entry name" value="Nucleotide-binding domain of ferredoxin-NADP reductase (FNR) module"/>
    <property type="match status" value="1"/>
</dbReference>
<dbReference type="Gene3D" id="2.40.30.10">
    <property type="entry name" value="Translation factors"/>
    <property type="match status" value="1"/>
</dbReference>
<evidence type="ECO:0000256" key="9">
    <source>
        <dbReference type="ARBA" id="ARBA00023002"/>
    </source>
</evidence>
<gene>
    <name evidence="15" type="ORF">MIZ03_0127</name>
</gene>
<dbReference type="InterPro" id="IPR017927">
    <property type="entry name" value="FAD-bd_FR_type"/>
</dbReference>
<dbReference type="Pfam" id="PF08022">
    <property type="entry name" value="FAD_binding_8"/>
    <property type="match status" value="1"/>
</dbReference>
<evidence type="ECO:0000313" key="16">
    <source>
        <dbReference type="Proteomes" id="UP000824366"/>
    </source>
</evidence>
<dbReference type="Pfam" id="PF01794">
    <property type="entry name" value="Ferric_reduct"/>
    <property type="match status" value="1"/>
</dbReference>
<dbReference type="InterPro" id="IPR050415">
    <property type="entry name" value="MRET"/>
</dbReference>
<dbReference type="InterPro" id="IPR013130">
    <property type="entry name" value="Fe3_Rdtase_TM_dom"/>
</dbReference>
<sequence length="420" mass="46035">MTAFRLLRTQPIYLITVVLVGTLVGWAFPQDLGFWRSMAIVTGWIGSGLLLASLLLMIREPWLAARLGGLEPMYLWHHRLGIGAYLFLLLHPLALAADAWQESAVQAWSALDPWQQGWPVWLGWGSLVGMMAGLMVSLSPRLTYATWRKLHHVLTLSVLLGGAHLVLLGLEAPLILAPLLAVFFLLWRLLRADYGLAAHPYVVNQVTRQTPDLIEVSLRPLARSITAQPGQFVVVAFFRGPGFQGCGEYHPYTLSAITPDGHVSLGIKALGDCTRHIQSVPPGTAVRVQGPFGEFMRASVDGPSLWLAGGIGITPFLARLRSGPLTQVVRLIYLYRNQADAAYLHELGELATHQPQLSLQLVASGDGLPDLPTLLPSTEDLSRCHCYLCGPVGLINAAVAVLRQRGVPAPNIHFERFDFR</sequence>
<dbReference type="SUPFAM" id="SSF63380">
    <property type="entry name" value="Riboflavin synthase domain-like"/>
    <property type="match status" value="1"/>
</dbReference>
<dbReference type="SUPFAM" id="SSF52343">
    <property type="entry name" value="Ferredoxin reductase-like, C-terminal NADP-linked domain"/>
    <property type="match status" value="1"/>
</dbReference>
<dbReference type="RefSeq" id="WP_223906631.1">
    <property type="nucleotide sequence ID" value="NZ_AP024238.1"/>
</dbReference>
<reference evidence="15 16" key="1">
    <citation type="journal article" date="2021" name="Microbiol. Spectr.">
        <title>A Single Bacterium Capable of Oxidation and Reduction of Iron at Circumneutral pH.</title>
        <authorList>
            <person name="Kato S."/>
            <person name="Ohkuma M."/>
        </authorList>
    </citation>
    <scope>NUCLEOTIDE SEQUENCE [LARGE SCALE GENOMIC DNA]</scope>
    <source>
        <strain evidence="15 16">MIZ03</strain>
    </source>
</reference>
<feature type="transmembrane region" description="Helical" evidence="13">
    <location>
        <begin position="12"/>
        <end position="28"/>
    </location>
</feature>
<dbReference type="InterPro" id="IPR017938">
    <property type="entry name" value="Riboflavin_synthase-like_b-brl"/>
</dbReference>
<evidence type="ECO:0000256" key="4">
    <source>
        <dbReference type="ARBA" id="ARBA00022692"/>
    </source>
</evidence>
<dbReference type="InterPro" id="IPR039261">
    <property type="entry name" value="FNR_nucleotide-bd"/>
</dbReference>
<evidence type="ECO:0000256" key="11">
    <source>
        <dbReference type="ARBA" id="ARBA00023014"/>
    </source>
</evidence>
<evidence type="ECO:0000256" key="12">
    <source>
        <dbReference type="ARBA" id="ARBA00023136"/>
    </source>
</evidence>
<name>A0ABM7MGC9_9BURK</name>
<evidence type="ECO:0000256" key="6">
    <source>
        <dbReference type="ARBA" id="ARBA00022723"/>
    </source>
</evidence>
<protein>
    <submittedName>
        <fullName evidence="15">Flavohemoprotein</fullName>
    </submittedName>
</protein>
<dbReference type="PROSITE" id="PS51384">
    <property type="entry name" value="FAD_FR"/>
    <property type="match status" value="1"/>
</dbReference>
<comment type="cofactor">
    <cofactor evidence="1">
        <name>FAD</name>
        <dbReference type="ChEBI" id="CHEBI:57692"/>
    </cofactor>
</comment>
<feature type="transmembrane region" description="Helical" evidence="13">
    <location>
        <begin position="174"/>
        <end position="190"/>
    </location>
</feature>
<comment type="subcellular location">
    <subcellularLocation>
        <location evidence="2">Membrane</location>
        <topology evidence="2">Multi-pass membrane protein</topology>
    </subcellularLocation>
</comment>
<keyword evidence="6" id="KW-0479">Metal-binding</keyword>
<evidence type="ECO:0000256" key="2">
    <source>
        <dbReference type="ARBA" id="ARBA00004141"/>
    </source>
</evidence>
<keyword evidence="8 13" id="KW-1133">Transmembrane helix</keyword>
<feature type="transmembrane region" description="Helical" evidence="13">
    <location>
        <begin position="34"/>
        <end position="58"/>
    </location>
</feature>
<keyword evidence="12 13" id="KW-0472">Membrane</keyword>
<evidence type="ECO:0000313" key="15">
    <source>
        <dbReference type="EMBL" id="BCO25267.1"/>
    </source>
</evidence>
<evidence type="ECO:0000256" key="1">
    <source>
        <dbReference type="ARBA" id="ARBA00001974"/>
    </source>
</evidence>
<keyword evidence="9" id="KW-0560">Oxidoreductase</keyword>
<keyword evidence="3" id="KW-0285">Flavoprotein</keyword>
<keyword evidence="16" id="KW-1185">Reference proteome</keyword>
<feature type="transmembrane region" description="Helical" evidence="13">
    <location>
        <begin position="79"/>
        <end position="100"/>
    </location>
</feature>